<name>A0A1S1HJD4_9SPHN</name>
<keyword evidence="3" id="KW-0238">DNA-binding</keyword>
<dbReference type="GO" id="GO:0003700">
    <property type="term" value="F:DNA-binding transcription factor activity"/>
    <property type="evidence" value="ECO:0007669"/>
    <property type="project" value="InterPro"/>
</dbReference>
<dbReference type="Gene3D" id="1.10.10.10">
    <property type="entry name" value="Winged helix-like DNA-binding domain superfamily/Winged helix DNA-binding domain"/>
    <property type="match status" value="1"/>
</dbReference>
<dbReference type="InterPro" id="IPR036390">
    <property type="entry name" value="WH_DNA-bd_sf"/>
</dbReference>
<evidence type="ECO:0000256" key="1">
    <source>
        <dbReference type="ARBA" id="ARBA00009437"/>
    </source>
</evidence>
<dbReference type="Gene3D" id="3.40.190.290">
    <property type="match status" value="1"/>
</dbReference>
<dbReference type="SUPFAM" id="SSF46785">
    <property type="entry name" value="Winged helix' DNA-binding domain"/>
    <property type="match status" value="1"/>
</dbReference>
<dbReference type="AlphaFoldDB" id="A0A1S1HJD4"/>
<reference evidence="6 7" key="1">
    <citation type="submission" date="2016-09" db="EMBL/GenBank/DDBJ databases">
        <title>Metabolic pathway, cell adaptation mechanisms and a novel monoxygenase revealed through proteogenomic-transcription analysis of a Sphingomonas haloaromaticamans strain degrading the fungicide ortho-phenylphenol.</title>
        <authorList>
            <person name="Perruchon C."/>
            <person name="Papadopoulou E.S."/>
            <person name="Rousidou C."/>
            <person name="Vasileiadis S."/>
            <person name="Tanou G."/>
            <person name="Amoutzias G."/>
            <person name="Molassiotis A."/>
            <person name="Karpouzas D.G."/>
        </authorList>
    </citation>
    <scope>NUCLEOTIDE SEQUENCE [LARGE SCALE GENOMIC DNA]</scope>
    <source>
        <strain evidence="6 7">P3</strain>
    </source>
</reference>
<dbReference type="GO" id="GO:0043565">
    <property type="term" value="F:sequence-specific DNA binding"/>
    <property type="evidence" value="ECO:0007669"/>
    <property type="project" value="TreeGrafter"/>
</dbReference>
<dbReference type="SUPFAM" id="SSF53850">
    <property type="entry name" value="Periplasmic binding protein-like II"/>
    <property type="match status" value="1"/>
</dbReference>
<dbReference type="Pfam" id="PF03466">
    <property type="entry name" value="LysR_substrate"/>
    <property type="match status" value="1"/>
</dbReference>
<dbReference type="PANTHER" id="PTHR30537:SF10">
    <property type="entry name" value="TRANSCRIPTIONAL REGULATOR-RELATED"/>
    <property type="match status" value="1"/>
</dbReference>
<dbReference type="RefSeq" id="WP_070934125.1">
    <property type="nucleotide sequence ID" value="NZ_MIPT01000001.1"/>
</dbReference>
<evidence type="ECO:0000256" key="2">
    <source>
        <dbReference type="ARBA" id="ARBA00023015"/>
    </source>
</evidence>
<protein>
    <submittedName>
        <fullName evidence="6">HTH-type transcriptional regulator DmlR</fullName>
    </submittedName>
</protein>
<comment type="caution">
    <text evidence="6">The sequence shown here is derived from an EMBL/GenBank/DDBJ whole genome shotgun (WGS) entry which is preliminary data.</text>
</comment>
<dbReference type="PANTHER" id="PTHR30537">
    <property type="entry name" value="HTH-TYPE TRANSCRIPTIONAL REGULATOR"/>
    <property type="match status" value="1"/>
</dbReference>
<dbReference type="InterPro" id="IPR000847">
    <property type="entry name" value="LysR_HTH_N"/>
</dbReference>
<evidence type="ECO:0000313" key="7">
    <source>
        <dbReference type="Proteomes" id="UP000179467"/>
    </source>
</evidence>
<organism evidence="6 7">
    <name type="scientific">Edaphosphingomonas haloaromaticamans</name>
    <dbReference type="NCBI Taxonomy" id="653954"/>
    <lineage>
        <taxon>Bacteria</taxon>
        <taxon>Pseudomonadati</taxon>
        <taxon>Pseudomonadota</taxon>
        <taxon>Alphaproteobacteria</taxon>
        <taxon>Sphingomonadales</taxon>
        <taxon>Rhizorhabdaceae</taxon>
        <taxon>Edaphosphingomonas</taxon>
    </lineage>
</organism>
<dbReference type="EMBL" id="MIPT01000001">
    <property type="protein sequence ID" value="OHT20640.1"/>
    <property type="molecule type" value="Genomic_DNA"/>
</dbReference>
<dbReference type="PROSITE" id="PS50931">
    <property type="entry name" value="HTH_LYSR"/>
    <property type="match status" value="1"/>
</dbReference>
<evidence type="ECO:0000256" key="3">
    <source>
        <dbReference type="ARBA" id="ARBA00023125"/>
    </source>
</evidence>
<dbReference type="Pfam" id="PF00126">
    <property type="entry name" value="HTH_1"/>
    <property type="match status" value="1"/>
</dbReference>
<evidence type="ECO:0000256" key="4">
    <source>
        <dbReference type="ARBA" id="ARBA00023163"/>
    </source>
</evidence>
<gene>
    <name evidence="6" type="primary">dmlR_9</name>
    <name evidence="6" type="ORF">BHE75_02639</name>
</gene>
<proteinExistence type="inferred from homology"/>
<keyword evidence="2" id="KW-0805">Transcription regulation</keyword>
<keyword evidence="4" id="KW-0804">Transcription</keyword>
<dbReference type="InterPro" id="IPR058163">
    <property type="entry name" value="LysR-type_TF_proteobact-type"/>
</dbReference>
<feature type="domain" description="HTH lysR-type" evidence="5">
    <location>
        <begin position="11"/>
        <end position="60"/>
    </location>
</feature>
<dbReference type="FunFam" id="3.40.190.290:FF:000001">
    <property type="entry name" value="Transcriptional regulator, LysR family"/>
    <property type="match status" value="1"/>
</dbReference>
<dbReference type="Proteomes" id="UP000179467">
    <property type="component" value="Unassembled WGS sequence"/>
</dbReference>
<dbReference type="InterPro" id="IPR005119">
    <property type="entry name" value="LysR_subst-bd"/>
</dbReference>
<keyword evidence="7" id="KW-1185">Reference proteome</keyword>
<dbReference type="OrthoDB" id="9813056at2"/>
<dbReference type="GO" id="GO:0006351">
    <property type="term" value="P:DNA-templated transcription"/>
    <property type="evidence" value="ECO:0007669"/>
    <property type="project" value="TreeGrafter"/>
</dbReference>
<evidence type="ECO:0000313" key="6">
    <source>
        <dbReference type="EMBL" id="OHT20640.1"/>
    </source>
</evidence>
<accession>A0A1S1HJD4</accession>
<comment type="similarity">
    <text evidence="1">Belongs to the LysR transcriptional regulatory family.</text>
</comment>
<dbReference type="InterPro" id="IPR036388">
    <property type="entry name" value="WH-like_DNA-bd_sf"/>
</dbReference>
<dbReference type="FunFam" id="1.10.10.10:FF:000001">
    <property type="entry name" value="LysR family transcriptional regulator"/>
    <property type="match status" value="1"/>
</dbReference>
<evidence type="ECO:0000259" key="5">
    <source>
        <dbReference type="PROSITE" id="PS50931"/>
    </source>
</evidence>
<sequence>MRSSWDGIEEFLAVYDRGSFSAAADGLRVSPSHISRAVSQLEDRLRVRLFLRTTRTVTPTDTAHAFAERCRRMIADREDALAAIDGEGPPQGTLRITCSIAFGELYIAPLLRRFVELHPYVSAELDLNNRILDLIAENYDLAIRTGHLADSRLIGTRIATRQLHVCASPDYLERHGAPQTVSDLNGHACIPGTAEFWHFLVKGRMVEFRPTGRWRCNSGFAVCDAAVAGMGICQLPDFYVREHVSTGALVPLLQADAVPEEPVWAVYPHRVHLQSRVRHFIDMLHAELSAATAVPGSKSRILTGAS</sequence>